<dbReference type="InterPro" id="IPR020843">
    <property type="entry name" value="ER"/>
</dbReference>
<dbReference type="Pfam" id="PF00107">
    <property type="entry name" value="ADH_zinc_N"/>
    <property type="match status" value="1"/>
</dbReference>
<dbReference type="SUPFAM" id="SSF53335">
    <property type="entry name" value="S-adenosyl-L-methionine-dependent methyltransferases"/>
    <property type="match status" value="1"/>
</dbReference>
<evidence type="ECO:0000256" key="2">
    <source>
        <dbReference type="ARBA" id="ARBA00023002"/>
    </source>
</evidence>
<dbReference type="GeneID" id="92049182"/>
<dbReference type="CDD" id="cd02440">
    <property type="entry name" value="AdoMet_MTases"/>
    <property type="match status" value="1"/>
</dbReference>
<dbReference type="Gene3D" id="3.90.180.10">
    <property type="entry name" value="Medium-chain alcohol dehydrogenases, catalytic domain"/>
    <property type="match status" value="1"/>
</dbReference>
<dbReference type="SUPFAM" id="SSF50129">
    <property type="entry name" value="GroES-like"/>
    <property type="match status" value="1"/>
</dbReference>
<accession>A0ABR1V460</accession>
<proteinExistence type="predicted"/>
<dbReference type="Pfam" id="PF08240">
    <property type="entry name" value="ADH_N"/>
    <property type="match status" value="1"/>
</dbReference>
<dbReference type="CDD" id="cd05195">
    <property type="entry name" value="enoyl_red"/>
    <property type="match status" value="1"/>
</dbReference>
<dbReference type="InterPro" id="IPR013149">
    <property type="entry name" value="ADH-like_C"/>
</dbReference>
<dbReference type="Pfam" id="PF08659">
    <property type="entry name" value="KR"/>
    <property type="match status" value="1"/>
</dbReference>
<dbReference type="PANTHER" id="PTHR45681:SF6">
    <property type="entry name" value="POLYKETIDE SYNTHASE 37"/>
    <property type="match status" value="1"/>
</dbReference>
<dbReference type="InterPro" id="IPR013154">
    <property type="entry name" value="ADH-like_N"/>
</dbReference>
<dbReference type="SUPFAM" id="SSF51735">
    <property type="entry name" value="NAD(P)-binding Rossmann-fold domains"/>
    <property type="match status" value="2"/>
</dbReference>
<keyword evidence="1" id="KW-0808">Transferase</keyword>
<sequence length="1331" mass="144668">MKYGNSFQLLREIGWDGGNLAIGQIASSPEHRKTSSLLHPAVLDNALQILLVQATKGATDSHPACVLAERKPTPGLSNEASVSVVGGNGKVLCNFGHVTMAPISSSQRDNAAGKSALLYGIDWKPHLCLMDRENMRQACDASAFTRDEAAMARFRKVLEPTLNLVLGNVLQDLSDTEREGVPEHLRCQVRWMDHHIAQLHGANNAASYGQLPTEMVQALLARLVDMYPSWEIFPAIAKDLRAILLGEVDPLGVAFDDRGLAEKFYADIFNTICDDRFHRLFDLISHENPTMRVLEVGAGTGGMTEHVLSTLGGLEDKQGGNRFSEYTYTDISPSFFEGAQQKFRAYDDRMSFIPFDLDRRPLDQGLEEGSYDLIVAGCVLHATKELNVTLGNLRRLLKPQGRLVLLEVVAPRNVTTNFAFGVLPGWWSAAEEFRVLSPTLAEHQWDQVLRDNGFTGNDLALQDYSCQDYHTFSLLVTSRKEPTHNGLSERGRLYLVLRCLSDEKALQLARAVQTLLAHYDSEVVPLHQAKTVSFRELDYVIVLVELDTPVLSTLSDTTYADIKDVIKRAHRILWTASAAVSNPRFAEFGLMRGFLRTIRSENLDKQIVTLSIEDGDIHHAAPGALARHLANVFSCAFETKSRELEYRLRDGELSSARLVARKELNGRLAALLAPQVRDGAWKPGPPVKLAVGRPGFLDGLEFVADPAAGEALGPREVEIEARAWGLNFRDVVVALGRLPGDDLGYDCAGVVTRVGPGCGTGLRVGDRVCGGSIGAMRSHPRAHMASFVKMPDSLSFAAAASIFTPAVTAYYSLMEVARLQKGEKILVHSAAGATGQMAIQIARIAGADIYATVGMDEKKQYLVDRFGIPADHIFYSRDNSFARGIMRVTKGSGVDVLLNSLSGDGMRASWECMAPFGRFIEIGKADIVANSGLPMENFARNVTFSAVDLHFMGEKHMGRCQELFPFRHLQSGKSTGRIVISVSDTDTVRKRLAVPVSWQFDPEASYVIAGGTGGIGRAIAAWMADRGARHLILLSRNGDAAPAAAKAMAELRARGVNVTAPRCDVSSSESLASVLDQCRGTMPAVKGCVQSAMALQDASFDEMTHAQWETTVRSKVQASWNLHEQLPATLDFFVLLSSLAGIYGSISQANYAAGCAYQDALARHRTWQGLKAVSLDLGWLRTIGVVAENAAYQRARQFSNDMEAIEAGELMALLEIYCDPKCPVLPPAESQLLVGAVTPANCLSRGQPPPILALRPLFSSFSLAGGARSSTAPGDGGASVDHALLFRRAAGLEERSEILVRGLASKLARAMSIAAEDVVPAKQLSDYGVDS</sequence>
<dbReference type="InterPro" id="IPR050444">
    <property type="entry name" value="Polyketide_Synthase"/>
</dbReference>
<dbReference type="Gene3D" id="3.40.50.720">
    <property type="entry name" value="NAD(P)-binding Rossmann-like Domain"/>
    <property type="match status" value="1"/>
</dbReference>
<dbReference type="InterPro" id="IPR056501">
    <property type="entry name" value="NAD-bd_HRPKS_sdrA"/>
</dbReference>
<feature type="domain" description="Ketoreductase" evidence="3">
    <location>
        <begin position="1004"/>
        <end position="1182"/>
    </location>
</feature>
<dbReference type="InterPro" id="IPR036291">
    <property type="entry name" value="NAD(P)-bd_dom_sf"/>
</dbReference>
<dbReference type="InterPro" id="IPR042104">
    <property type="entry name" value="PKS_dehydratase_sf"/>
</dbReference>
<dbReference type="InterPro" id="IPR013968">
    <property type="entry name" value="PKS_KR"/>
</dbReference>
<dbReference type="RefSeq" id="XP_066661814.1">
    <property type="nucleotide sequence ID" value="XM_066816122.1"/>
</dbReference>
<dbReference type="SMART" id="SM00829">
    <property type="entry name" value="PKS_ER"/>
    <property type="match status" value="1"/>
</dbReference>
<evidence type="ECO:0000256" key="1">
    <source>
        <dbReference type="ARBA" id="ARBA00022679"/>
    </source>
</evidence>
<dbReference type="Pfam" id="PF23114">
    <property type="entry name" value="NAD-bd_HRPKS_sdrA"/>
    <property type="match status" value="1"/>
</dbReference>
<comment type="caution">
    <text evidence="5">The sequence shown here is derived from an EMBL/GenBank/DDBJ whole genome shotgun (WGS) entry which is preliminary data.</text>
</comment>
<evidence type="ECO:0000259" key="4">
    <source>
        <dbReference type="SMART" id="SM00829"/>
    </source>
</evidence>
<name>A0ABR1V460_9PEZI</name>
<dbReference type="SMART" id="SM00822">
    <property type="entry name" value="PKS_KR"/>
    <property type="match status" value="1"/>
</dbReference>
<dbReference type="Pfam" id="PF08242">
    <property type="entry name" value="Methyltransf_12"/>
    <property type="match status" value="1"/>
</dbReference>
<dbReference type="Gene3D" id="3.10.129.110">
    <property type="entry name" value="Polyketide synthase dehydratase"/>
    <property type="match status" value="1"/>
</dbReference>
<evidence type="ECO:0000313" key="6">
    <source>
        <dbReference type="Proteomes" id="UP001433268"/>
    </source>
</evidence>
<dbReference type="EMBL" id="JAQQWN010000009">
    <property type="protein sequence ID" value="KAK8065060.1"/>
    <property type="molecule type" value="Genomic_DNA"/>
</dbReference>
<keyword evidence="6" id="KW-1185">Reference proteome</keyword>
<reference evidence="5 6" key="1">
    <citation type="submission" date="2023-01" db="EMBL/GenBank/DDBJ databases">
        <title>Analysis of 21 Apiospora genomes using comparative genomics revels a genus with tremendous synthesis potential of carbohydrate active enzymes and secondary metabolites.</title>
        <authorList>
            <person name="Sorensen T."/>
        </authorList>
    </citation>
    <scope>NUCLEOTIDE SEQUENCE [LARGE SCALE GENOMIC DNA]</scope>
    <source>
        <strain evidence="5 6">CBS 114990</strain>
    </source>
</reference>
<dbReference type="InterPro" id="IPR013217">
    <property type="entry name" value="Methyltransf_12"/>
</dbReference>
<dbReference type="Pfam" id="PF14765">
    <property type="entry name" value="PS-DH"/>
    <property type="match status" value="1"/>
</dbReference>
<gene>
    <name evidence="5" type="ORF">PG997_011807</name>
</gene>
<evidence type="ECO:0000313" key="5">
    <source>
        <dbReference type="EMBL" id="KAK8065060.1"/>
    </source>
</evidence>
<dbReference type="Proteomes" id="UP001433268">
    <property type="component" value="Unassembled WGS sequence"/>
</dbReference>
<dbReference type="InterPro" id="IPR057326">
    <property type="entry name" value="KR_dom"/>
</dbReference>
<dbReference type="InterPro" id="IPR049551">
    <property type="entry name" value="PKS_DH_C"/>
</dbReference>
<protein>
    <submittedName>
        <fullName evidence="5">Polyketide synthase PksD</fullName>
    </submittedName>
</protein>
<feature type="domain" description="Enoyl reductase (ER)" evidence="4">
    <location>
        <begin position="695"/>
        <end position="980"/>
    </location>
</feature>
<dbReference type="InterPro" id="IPR011032">
    <property type="entry name" value="GroES-like_sf"/>
</dbReference>
<organism evidence="5 6">
    <name type="scientific">Apiospora hydei</name>
    <dbReference type="NCBI Taxonomy" id="1337664"/>
    <lineage>
        <taxon>Eukaryota</taxon>
        <taxon>Fungi</taxon>
        <taxon>Dikarya</taxon>
        <taxon>Ascomycota</taxon>
        <taxon>Pezizomycotina</taxon>
        <taxon>Sordariomycetes</taxon>
        <taxon>Xylariomycetidae</taxon>
        <taxon>Amphisphaeriales</taxon>
        <taxon>Apiosporaceae</taxon>
        <taxon>Apiospora</taxon>
    </lineage>
</organism>
<dbReference type="InterPro" id="IPR029063">
    <property type="entry name" value="SAM-dependent_MTases_sf"/>
</dbReference>
<evidence type="ECO:0000259" key="3">
    <source>
        <dbReference type="SMART" id="SM00822"/>
    </source>
</evidence>
<dbReference type="PANTHER" id="PTHR45681">
    <property type="entry name" value="POLYKETIDE SYNTHASE 44-RELATED"/>
    <property type="match status" value="1"/>
</dbReference>
<dbReference type="Gene3D" id="3.40.50.150">
    <property type="entry name" value="Vaccinia Virus protein VP39"/>
    <property type="match status" value="1"/>
</dbReference>
<keyword evidence="2" id="KW-0560">Oxidoreductase</keyword>